<evidence type="ECO:0000313" key="2">
    <source>
        <dbReference type="Proteomes" id="UP001139981"/>
    </source>
</evidence>
<accession>A0ACC1M2D0</accession>
<gene>
    <name evidence="1" type="ORF">IWW38_002855</name>
</gene>
<reference evidence="1" key="1">
    <citation type="submission" date="2022-07" db="EMBL/GenBank/DDBJ databases">
        <title>Phylogenomic reconstructions and comparative analyses of Kickxellomycotina fungi.</title>
        <authorList>
            <person name="Reynolds N.K."/>
            <person name="Stajich J.E."/>
            <person name="Barry K."/>
            <person name="Grigoriev I.V."/>
            <person name="Crous P."/>
            <person name="Smith M.E."/>
        </authorList>
    </citation>
    <scope>NUCLEOTIDE SEQUENCE</scope>
    <source>
        <strain evidence="1">CBS 190363</strain>
    </source>
</reference>
<proteinExistence type="predicted"/>
<name>A0ACC1M2D0_9FUNG</name>
<protein>
    <submittedName>
        <fullName evidence="1">Uncharacterized protein</fullName>
    </submittedName>
</protein>
<sequence length="199" mass="21553">MAQLIAGAWSFAANNGLGAVVYTSYGCYWMSYAATLIPGFGISDALNSVSAEVRGQSWGIFNLVWTIQTFIFLLASLRSNWGTVISLLLLLVTYTLSTIGHWAQSDSFMHASGYVGLITSIVAWYNVAADMLNKETFYCELPNPSIGMRHIAPDSPGLYSRDLSVPSTANHLDGRTPGNNYDFIATIPKHTVAPSADIS</sequence>
<evidence type="ECO:0000313" key="1">
    <source>
        <dbReference type="EMBL" id="KAJ2893466.1"/>
    </source>
</evidence>
<keyword evidence="2" id="KW-1185">Reference proteome</keyword>
<dbReference type="Proteomes" id="UP001139981">
    <property type="component" value="Unassembled WGS sequence"/>
</dbReference>
<dbReference type="EMBL" id="JANBVB010000539">
    <property type="protein sequence ID" value="KAJ2893466.1"/>
    <property type="molecule type" value="Genomic_DNA"/>
</dbReference>
<organism evidence="1 2">
    <name type="scientific">Coemansia aciculifera</name>
    <dbReference type="NCBI Taxonomy" id="417176"/>
    <lineage>
        <taxon>Eukaryota</taxon>
        <taxon>Fungi</taxon>
        <taxon>Fungi incertae sedis</taxon>
        <taxon>Zoopagomycota</taxon>
        <taxon>Kickxellomycotina</taxon>
        <taxon>Kickxellomycetes</taxon>
        <taxon>Kickxellales</taxon>
        <taxon>Kickxellaceae</taxon>
        <taxon>Coemansia</taxon>
    </lineage>
</organism>
<comment type="caution">
    <text evidence="1">The sequence shown here is derived from an EMBL/GenBank/DDBJ whole genome shotgun (WGS) entry which is preliminary data.</text>
</comment>